<dbReference type="AlphaFoldDB" id="A0A1X7UCE0"/>
<keyword evidence="1" id="KW-1133">Transmembrane helix</keyword>
<proteinExistence type="predicted"/>
<reference evidence="2" key="1">
    <citation type="submission" date="2017-05" db="UniProtKB">
        <authorList>
            <consortium name="EnsemblMetazoa"/>
        </authorList>
    </citation>
    <scope>IDENTIFICATION</scope>
</reference>
<organism evidence="2">
    <name type="scientific">Amphimedon queenslandica</name>
    <name type="common">Sponge</name>
    <dbReference type="NCBI Taxonomy" id="400682"/>
    <lineage>
        <taxon>Eukaryota</taxon>
        <taxon>Metazoa</taxon>
        <taxon>Porifera</taxon>
        <taxon>Demospongiae</taxon>
        <taxon>Heteroscleromorpha</taxon>
        <taxon>Haplosclerida</taxon>
        <taxon>Niphatidae</taxon>
        <taxon>Amphimedon</taxon>
    </lineage>
</organism>
<sequence length="68" mass="7757">MDIGRTVARTVVKTFYPRHRLDAGTMGTGTWFAIAAALYTMSLNKFKEQTPVYCIFKVIVPLDSQEWN</sequence>
<feature type="transmembrane region" description="Helical" evidence="1">
    <location>
        <begin position="21"/>
        <end position="41"/>
    </location>
</feature>
<protein>
    <submittedName>
        <fullName evidence="2">Uncharacterized protein</fullName>
    </submittedName>
</protein>
<name>A0A1X7UCE0_AMPQE</name>
<evidence type="ECO:0000256" key="1">
    <source>
        <dbReference type="SAM" id="Phobius"/>
    </source>
</evidence>
<dbReference type="EnsemblMetazoa" id="Aqu2.1.25324_001">
    <property type="protein sequence ID" value="Aqu2.1.25324_001"/>
    <property type="gene ID" value="Aqu2.1.25324"/>
</dbReference>
<evidence type="ECO:0000313" key="2">
    <source>
        <dbReference type="EnsemblMetazoa" id="Aqu2.1.25324_001"/>
    </source>
</evidence>
<accession>A0A1X7UCE0</accession>
<keyword evidence="1" id="KW-0812">Transmembrane</keyword>
<keyword evidence="1" id="KW-0472">Membrane</keyword>
<dbReference type="InParanoid" id="A0A1X7UCE0"/>